<keyword evidence="4" id="KW-0109">Calcium transport</keyword>
<dbReference type="PROSITE" id="PS50297">
    <property type="entry name" value="ANK_REP_REGION"/>
    <property type="match status" value="1"/>
</dbReference>
<dbReference type="Gene3D" id="1.10.287.70">
    <property type="match status" value="1"/>
</dbReference>
<dbReference type="InterPro" id="IPR002110">
    <property type="entry name" value="Ankyrin_rpt"/>
</dbReference>
<evidence type="ECO:0000256" key="13">
    <source>
        <dbReference type="PROSITE-ProRule" id="PRU00023"/>
    </source>
</evidence>
<accession>A0A151WPP2</accession>
<dbReference type="GO" id="GO:0034703">
    <property type="term" value="C:cation channel complex"/>
    <property type="evidence" value="ECO:0007669"/>
    <property type="project" value="UniProtKB-ARBA"/>
</dbReference>
<dbReference type="OrthoDB" id="533508at2759"/>
<keyword evidence="18" id="KW-1185">Reference proteome</keyword>
<evidence type="ECO:0000256" key="11">
    <source>
        <dbReference type="ARBA" id="ARBA00023136"/>
    </source>
</evidence>
<keyword evidence="17" id="KW-0675">Receptor</keyword>
<comment type="subcellular location">
    <subcellularLocation>
        <location evidence="1">Cell membrane</location>
        <topology evidence="1">Multi-pass membrane protein</topology>
    </subcellularLocation>
</comment>
<keyword evidence="13" id="KW-0040">ANK repeat</keyword>
<feature type="compositionally biased region" description="Basic and acidic residues" evidence="14">
    <location>
        <begin position="1003"/>
        <end position="1027"/>
    </location>
</feature>
<evidence type="ECO:0000259" key="16">
    <source>
        <dbReference type="Pfam" id="PF00520"/>
    </source>
</evidence>
<dbReference type="EMBL" id="KQ982851">
    <property type="protein sequence ID" value="KYQ49872.1"/>
    <property type="molecule type" value="Genomic_DNA"/>
</dbReference>
<evidence type="ECO:0000256" key="2">
    <source>
        <dbReference type="ARBA" id="ARBA00022448"/>
    </source>
</evidence>
<evidence type="ECO:0000256" key="4">
    <source>
        <dbReference type="ARBA" id="ARBA00022568"/>
    </source>
</evidence>
<dbReference type="FunFam" id="1.10.287.70:FF:000132">
    <property type="entry name" value="OSMotic avoidance abnormal family member"/>
    <property type="match status" value="1"/>
</dbReference>
<name>A0A151WPP2_9HYME</name>
<dbReference type="FunFam" id="1.25.40.20:FF:000185">
    <property type="entry name" value="OSMotic avoidance abnormal family member"/>
    <property type="match status" value="1"/>
</dbReference>
<dbReference type="SUPFAM" id="SSF48403">
    <property type="entry name" value="Ankyrin repeat"/>
    <property type="match status" value="1"/>
</dbReference>
<dbReference type="GO" id="GO:0098703">
    <property type="term" value="P:calcium ion import across plasma membrane"/>
    <property type="evidence" value="ECO:0007669"/>
    <property type="project" value="TreeGrafter"/>
</dbReference>
<evidence type="ECO:0000256" key="7">
    <source>
        <dbReference type="ARBA" id="ARBA00022737"/>
    </source>
</evidence>
<keyword evidence="6 15" id="KW-0812">Transmembrane</keyword>
<feature type="region of interest" description="Disordered" evidence="14">
    <location>
        <begin position="969"/>
        <end position="1109"/>
    </location>
</feature>
<dbReference type="PANTHER" id="PTHR10582">
    <property type="entry name" value="TRANSIENT RECEPTOR POTENTIAL ION CHANNEL PROTEIN"/>
    <property type="match status" value="1"/>
</dbReference>
<feature type="transmembrane region" description="Helical" evidence="15">
    <location>
        <begin position="475"/>
        <end position="494"/>
    </location>
</feature>
<proteinExistence type="predicted"/>
<feature type="transmembrane region" description="Helical" evidence="15">
    <location>
        <begin position="501"/>
        <end position="521"/>
    </location>
</feature>
<dbReference type="Proteomes" id="UP000075809">
    <property type="component" value="Unassembled WGS sequence"/>
</dbReference>
<keyword evidence="7" id="KW-0677">Repeat</keyword>
<sequence>MGGVCSCRVGRNSQVNAGSILDRVISQASNEDQCLLYRLANYKKGGELIEAYNQGGQPEVEKLIREQFGILMYMDGKGQTINRAEYLRWKFRDLEQVVLPIEASLSRFDPLAQWNDHEACWQMQYRGSLGETLLHVLIICDTRMHTRIARILLKCFPRLAIDVVEGEEYLGASALHLAIAYANNELVQDLVEAGAIISQRAIGSFFLPRDQQRMNPARNTDYEGLAYLGEYPLAWAACCANESVYNLLLDSGADPDEQDTFGNMILHMVVVGDKLDMFGYALRHPKLPARNGIVNAAGLTPLTLACQLGRAEVFREMLELSAREFWRYSNITCSAYPLNALDTLLPDGRTNWNSALFIILNGTKEEHLDMLDGGIIQRLLEEKWKTFARLQFLKRLIILVFHLASLSLAVYFRPADMEAVLLQWPEEITDVVRTAAECITVLGVLNYILVQLGGEMINVGPLSFLKQLSHEPAKLIFVISNLLILACIPCRIAGDRHAEDAILVFAVPGSWFLLMFFAGAIRLTGPFVTMVYSMITGDMLTFGIIYTVMLFGFSQSFYFLYKGFPGVKSSLYHSYPSTWMALFQITLGDYNYADLSNTTYPNLSKTVFAIFMVLVPILLLNMLIAMMGNTYAHVIEQSEKEFVKQWAKIVVSLERAVSQKDAHNYLQEYSIKLGPGDDPNNPASEQRGVLVIKSKSKTRAKQRKGAVSNWKRVGKVTIHELRKRGMTGEELRRIMWGRASFSTPVRVSPDAGQPQVSAVTAGFGDALTAALDVMAFAHDFDLSTATEGIPTNIDAKQIKTAQSKAAFDDQQTKTTQNNSEVVVNVQSHNQSIKEETKLSGLTDLIDKSIDPVKDVEAMNLKNTNQTKALEETVEDPFLELAIASETTTDYKTLLQMAKSALATSEASMKTTIDPQILAHFAMVAPIIEKSTIVKKQYFMESSDNDLGGDNLLGTEARLRRIKSANNRFITTSKRSRRDDDGDSSSSTTSVEQSLRYRPLLNDPEEKPMNRIETEGRKTSVETIKPEVKQNGSIPTKPPDKIQKRRPKTAKNRVSPKEIVEPARRRESIEQNKAASPPTSSSDPLEPWSTRGITDMNTILAWRENAPDSP</sequence>
<keyword evidence="8" id="KW-0106">Calcium</keyword>
<feature type="transmembrane region" description="Helical" evidence="15">
    <location>
        <begin position="392"/>
        <end position="412"/>
    </location>
</feature>
<keyword evidence="12" id="KW-0407">Ion channel</keyword>
<feature type="repeat" description="ANK" evidence="13">
    <location>
        <begin position="228"/>
        <end position="260"/>
    </location>
</feature>
<dbReference type="PANTHER" id="PTHR10582:SF2">
    <property type="entry name" value="INACTIVE"/>
    <property type="match status" value="1"/>
</dbReference>
<dbReference type="AlphaFoldDB" id="A0A151WPP2"/>
<evidence type="ECO:0000256" key="12">
    <source>
        <dbReference type="ARBA" id="ARBA00023303"/>
    </source>
</evidence>
<keyword evidence="2" id="KW-0813">Transport</keyword>
<reference evidence="17 18" key="1">
    <citation type="submission" date="2015-09" db="EMBL/GenBank/DDBJ databases">
        <title>Trachymyrmex zeteki WGS genome.</title>
        <authorList>
            <person name="Nygaard S."/>
            <person name="Hu H."/>
            <person name="Boomsma J."/>
            <person name="Zhang G."/>
        </authorList>
    </citation>
    <scope>NUCLEOTIDE SEQUENCE [LARGE SCALE GENOMIC DNA]</scope>
    <source>
        <strain evidence="17">Tzet28-1</strain>
        <tissue evidence="17">Whole body</tissue>
    </source>
</reference>
<evidence type="ECO:0000256" key="9">
    <source>
        <dbReference type="ARBA" id="ARBA00022989"/>
    </source>
</evidence>
<keyword evidence="11 15" id="KW-0472">Membrane</keyword>
<evidence type="ECO:0000256" key="8">
    <source>
        <dbReference type="ARBA" id="ARBA00022837"/>
    </source>
</evidence>
<gene>
    <name evidence="17" type="ORF">ALC60_11047</name>
</gene>
<keyword evidence="9 15" id="KW-1133">Transmembrane helix</keyword>
<evidence type="ECO:0000256" key="10">
    <source>
        <dbReference type="ARBA" id="ARBA00023065"/>
    </source>
</evidence>
<dbReference type="SMART" id="SM00248">
    <property type="entry name" value="ANK"/>
    <property type="match status" value="5"/>
</dbReference>
<evidence type="ECO:0000256" key="5">
    <source>
        <dbReference type="ARBA" id="ARBA00022673"/>
    </source>
</evidence>
<keyword evidence="3" id="KW-1003">Cell membrane</keyword>
<dbReference type="Pfam" id="PF12796">
    <property type="entry name" value="Ank_2"/>
    <property type="match status" value="1"/>
</dbReference>
<feature type="transmembrane region" description="Helical" evidence="15">
    <location>
        <begin position="541"/>
        <end position="561"/>
    </location>
</feature>
<evidence type="ECO:0000256" key="14">
    <source>
        <dbReference type="SAM" id="MobiDB-lite"/>
    </source>
</evidence>
<dbReference type="InterPro" id="IPR024862">
    <property type="entry name" value="TRPV"/>
</dbReference>
<dbReference type="GO" id="GO:0005262">
    <property type="term" value="F:calcium channel activity"/>
    <property type="evidence" value="ECO:0007669"/>
    <property type="project" value="UniProtKB-KW"/>
</dbReference>
<dbReference type="STRING" id="64791.A0A151WPP2"/>
<evidence type="ECO:0000256" key="6">
    <source>
        <dbReference type="ARBA" id="ARBA00022692"/>
    </source>
</evidence>
<dbReference type="GO" id="GO:0005886">
    <property type="term" value="C:plasma membrane"/>
    <property type="evidence" value="ECO:0007669"/>
    <property type="project" value="UniProtKB-SubCell"/>
</dbReference>
<dbReference type="InterPro" id="IPR005821">
    <property type="entry name" value="Ion_trans_dom"/>
</dbReference>
<dbReference type="PROSITE" id="PS50088">
    <property type="entry name" value="ANK_REPEAT"/>
    <property type="match status" value="2"/>
</dbReference>
<feature type="domain" description="Ion transport" evidence="16">
    <location>
        <begin position="395"/>
        <end position="638"/>
    </location>
</feature>
<dbReference type="Pfam" id="PF00520">
    <property type="entry name" value="Ion_trans"/>
    <property type="match status" value="1"/>
</dbReference>
<organism evidence="17 18">
    <name type="scientific">Mycetomoellerius zeteki</name>
    <dbReference type="NCBI Taxonomy" id="64791"/>
    <lineage>
        <taxon>Eukaryota</taxon>
        <taxon>Metazoa</taxon>
        <taxon>Ecdysozoa</taxon>
        <taxon>Arthropoda</taxon>
        <taxon>Hexapoda</taxon>
        <taxon>Insecta</taxon>
        <taxon>Pterygota</taxon>
        <taxon>Neoptera</taxon>
        <taxon>Endopterygota</taxon>
        <taxon>Hymenoptera</taxon>
        <taxon>Apocrita</taxon>
        <taxon>Aculeata</taxon>
        <taxon>Formicoidea</taxon>
        <taxon>Formicidae</taxon>
        <taxon>Myrmicinae</taxon>
        <taxon>Mycetomoellerius</taxon>
    </lineage>
</organism>
<feature type="repeat" description="ANK" evidence="13">
    <location>
        <begin position="170"/>
        <end position="202"/>
    </location>
</feature>
<evidence type="ECO:0000256" key="15">
    <source>
        <dbReference type="SAM" id="Phobius"/>
    </source>
</evidence>
<evidence type="ECO:0000313" key="17">
    <source>
        <dbReference type="EMBL" id="KYQ49872.1"/>
    </source>
</evidence>
<dbReference type="InterPro" id="IPR036770">
    <property type="entry name" value="Ankyrin_rpt-contain_sf"/>
</dbReference>
<evidence type="ECO:0000256" key="3">
    <source>
        <dbReference type="ARBA" id="ARBA00022475"/>
    </source>
</evidence>
<dbReference type="Gene3D" id="1.25.40.20">
    <property type="entry name" value="Ankyrin repeat-containing domain"/>
    <property type="match status" value="1"/>
</dbReference>
<keyword evidence="10" id="KW-0406">Ion transport</keyword>
<dbReference type="KEGG" id="mzt:108727707"/>
<evidence type="ECO:0000313" key="18">
    <source>
        <dbReference type="Proteomes" id="UP000075809"/>
    </source>
</evidence>
<feature type="compositionally biased region" description="Basic and acidic residues" evidence="14">
    <location>
        <begin position="1054"/>
        <end position="1069"/>
    </location>
</feature>
<feature type="compositionally biased region" description="Polar residues" evidence="14">
    <location>
        <begin position="1070"/>
        <end position="1082"/>
    </location>
</feature>
<keyword evidence="5" id="KW-0107">Calcium channel</keyword>
<feature type="transmembrane region" description="Helical" evidence="15">
    <location>
        <begin position="607"/>
        <end position="628"/>
    </location>
</feature>
<protein>
    <submittedName>
        <fullName evidence="17">Transient receptor potential cation channel subfamily V member 6</fullName>
    </submittedName>
</protein>
<evidence type="ECO:0000256" key="1">
    <source>
        <dbReference type="ARBA" id="ARBA00004651"/>
    </source>
</evidence>